<dbReference type="GO" id="GO:0004789">
    <property type="term" value="F:thiamine-phosphate diphosphorylase activity"/>
    <property type="evidence" value="ECO:0007669"/>
    <property type="project" value="TreeGrafter"/>
</dbReference>
<protein>
    <submittedName>
        <fullName evidence="4">Thiazole tautomerase (Transcriptional regulator TenI)</fullName>
        <ecNumber evidence="4">5.3.99.10</ecNumber>
    </submittedName>
</protein>
<proteinExistence type="predicted"/>
<dbReference type="PANTHER" id="PTHR20857:SF22">
    <property type="entry name" value="THIAZOLE TAUTOMERASE"/>
    <property type="match status" value="1"/>
</dbReference>
<evidence type="ECO:0000313" key="5">
    <source>
        <dbReference type="Proteomes" id="UP000548423"/>
    </source>
</evidence>
<dbReference type="SUPFAM" id="SSF51391">
    <property type="entry name" value="Thiamin phosphate synthase"/>
    <property type="match status" value="1"/>
</dbReference>
<gene>
    <name evidence="4" type="ORF">F4694_005794</name>
</gene>
<evidence type="ECO:0000259" key="3">
    <source>
        <dbReference type="Pfam" id="PF02581"/>
    </source>
</evidence>
<keyword evidence="2" id="KW-0784">Thiamine biosynthesis</keyword>
<reference evidence="5" key="1">
    <citation type="submission" date="2020-07" db="EMBL/GenBank/DDBJ databases">
        <authorList>
            <person name="Partida-Martinez L."/>
            <person name="Huntemann M."/>
            <person name="Clum A."/>
            <person name="Wang J."/>
            <person name="Palaniappan K."/>
            <person name="Ritter S."/>
            <person name="Chen I.-M."/>
            <person name="Stamatis D."/>
            <person name="Reddy T."/>
            <person name="O'Malley R."/>
            <person name="Daum C."/>
            <person name="Shapiro N."/>
            <person name="Ivanova N."/>
            <person name="Kyrpides N."/>
            <person name="Woyke T."/>
        </authorList>
    </citation>
    <scope>NUCLEOTIDE SEQUENCE [LARGE SCALE GENOMIC DNA]</scope>
    <source>
        <strain evidence="5">AT2.8</strain>
    </source>
</reference>
<evidence type="ECO:0000313" key="4">
    <source>
        <dbReference type="EMBL" id="NYE08937.1"/>
    </source>
</evidence>
<dbReference type="GO" id="GO:0005737">
    <property type="term" value="C:cytoplasm"/>
    <property type="evidence" value="ECO:0007669"/>
    <property type="project" value="TreeGrafter"/>
</dbReference>
<organism evidence="4 5">
    <name type="scientific">Neobacillus niacini</name>
    <dbReference type="NCBI Taxonomy" id="86668"/>
    <lineage>
        <taxon>Bacteria</taxon>
        <taxon>Bacillati</taxon>
        <taxon>Bacillota</taxon>
        <taxon>Bacilli</taxon>
        <taxon>Bacillales</taxon>
        <taxon>Bacillaceae</taxon>
        <taxon>Neobacillus</taxon>
    </lineage>
</organism>
<dbReference type="Proteomes" id="UP000548423">
    <property type="component" value="Unassembled WGS sequence"/>
</dbReference>
<comment type="pathway">
    <text evidence="1">Cofactor biosynthesis; thiamine diphosphate biosynthesis.</text>
</comment>
<dbReference type="EMBL" id="JACCBX010000017">
    <property type="protein sequence ID" value="NYE08937.1"/>
    <property type="molecule type" value="Genomic_DNA"/>
</dbReference>
<accession>A0A852TNA8</accession>
<dbReference type="PANTHER" id="PTHR20857">
    <property type="entry name" value="THIAMINE-PHOSPHATE PYROPHOSPHORYLASE"/>
    <property type="match status" value="1"/>
</dbReference>
<evidence type="ECO:0000256" key="1">
    <source>
        <dbReference type="ARBA" id="ARBA00004948"/>
    </source>
</evidence>
<dbReference type="EC" id="5.3.99.10" evidence="4"/>
<dbReference type="GO" id="GO:0016853">
    <property type="term" value="F:isomerase activity"/>
    <property type="evidence" value="ECO:0007669"/>
    <property type="project" value="UniProtKB-KW"/>
</dbReference>
<name>A0A852TNA8_9BACI</name>
<sequence length="190" mass="20641">MAIERLGEIVKDIHPYITAIHIREKQKTARELIQIVELLTKNNIPLSKIMINDRADVALVTGARGVQLAFHSLDAASVKEYFPQLRIGSSIHSYHEGLKATEKGANYVIYGHVFHSQSKPGKIPNGLEELKKLSNIDIDVIAIGGITPDNTRQVLQEGANGIAVMSGVLEARDPLLAVKAYSKALNNGGG</sequence>
<dbReference type="Pfam" id="PF02581">
    <property type="entry name" value="TMP-TENI"/>
    <property type="match status" value="1"/>
</dbReference>
<evidence type="ECO:0000256" key="2">
    <source>
        <dbReference type="ARBA" id="ARBA00022977"/>
    </source>
</evidence>
<dbReference type="InterPro" id="IPR013785">
    <property type="entry name" value="Aldolase_TIM"/>
</dbReference>
<reference evidence="5" key="2">
    <citation type="submission" date="2020-08" db="EMBL/GenBank/DDBJ databases">
        <title>The Agave Microbiome: Exploring the role of microbial communities in plant adaptations to desert environments.</title>
        <authorList>
            <person name="Partida-Martinez L.P."/>
        </authorList>
    </citation>
    <scope>NUCLEOTIDE SEQUENCE [LARGE SCALE GENOMIC DNA]</scope>
    <source>
        <strain evidence="5">AT2.8</strain>
    </source>
</reference>
<dbReference type="CDD" id="cd00564">
    <property type="entry name" value="TMP_TenI"/>
    <property type="match status" value="1"/>
</dbReference>
<feature type="domain" description="Thiamine phosphate synthase/TenI" evidence="3">
    <location>
        <begin position="15"/>
        <end position="168"/>
    </location>
</feature>
<dbReference type="AlphaFoldDB" id="A0A852TNA8"/>
<dbReference type="GO" id="GO:0009228">
    <property type="term" value="P:thiamine biosynthetic process"/>
    <property type="evidence" value="ECO:0007669"/>
    <property type="project" value="UniProtKB-KW"/>
</dbReference>
<comment type="caution">
    <text evidence="4">The sequence shown here is derived from an EMBL/GenBank/DDBJ whole genome shotgun (WGS) entry which is preliminary data.</text>
</comment>
<dbReference type="InterPro" id="IPR022998">
    <property type="entry name" value="ThiamineP_synth_TenI"/>
</dbReference>
<keyword evidence="4" id="KW-0413">Isomerase</keyword>
<dbReference type="InterPro" id="IPR036206">
    <property type="entry name" value="ThiamineP_synth_sf"/>
</dbReference>
<dbReference type="Gene3D" id="3.20.20.70">
    <property type="entry name" value="Aldolase class I"/>
    <property type="match status" value="1"/>
</dbReference>